<dbReference type="OrthoDB" id="9179585at2"/>
<dbReference type="InterPro" id="IPR001789">
    <property type="entry name" value="Sig_transdc_resp-reg_receiver"/>
</dbReference>
<feature type="modified residue" description="4-aspartylphosphate" evidence="3">
    <location>
        <position position="55"/>
    </location>
</feature>
<evidence type="ECO:0000256" key="1">
    <source>
        <dbReference type="ARBA" id="ARBA00022553"/>
    </source>
</evidence>
<dbReference type="EMBL" id="FOLD01000028">
    <property type="protein sequence ID" value="SFD55055.1"/>
    <property type="molecule type" value="Genomic_DNA"/>
</dbReference>
<keyword evidence="1 3" id="KW-0597">Phosphoprotein</keyword>
<dbReference type="STRING" id="1164594.SAMN05216204_12836"/>
<accession>A0A1I1T8Y2</accession>
<evidence type="ECO:0000259" key="4">
    <source>
        <dbReference type="PROSITE" id="PS50110"/>
    </source>
</evidence>
<dbReference type="CDD" id="cd17546">
    <property type="entry name" value="REC_hyHK_CKI1_RcsC-like"/>
    <property type="match status" value="1"/>
</dbReference>
<protein>
    <submittedName>
        <fullName evidence="5">Response regulator receiver domain-containing protein</fullName>
    </submittedName>
</protein>
<dbReference type="Proteomes" id="UP000198639">
    <property type="component" value="Unassembled WGS sequence"/>
</dbReference>
<reference evidence="6" key="1">
    <citation type="submission" date="2016-10" db="EMBL/GenBank/DDBJ databases">
        <authorList>
            <person name="Varghese N."/>
            <person name="Submissions S."/>
        </authorList>
    </citation>
    <scope>NUCLEOTIDE SEQUENCE [LARGE SCALE GENOMIC DNA]</scope>
    <source>
        <strain evidence="6">CGMCC 1.12041</strain>
    </source>
</reference>
<dbReference type="GO" id="GO:0000160">
    <property type="term" value="P:phosphorelay signal transduction system"/>
    <property type="evidence" value="ECO:0007669"/>
    <property type="project" value="UniProtKB-KW"/>
</dbReference>
<dbReference type="AlphaFoldDB" id="A0A1I1T8Y2"/>
<dbReference type="Gene3D" id="3.40.50.2300">
    <property type="match status" value="1"/>
</dbReference>
<dbReference type="SMART" id="SM00448">
    <property type="entry name" value="REC"/>
    <property type="match status" value="1"/>
</dbReference>
<sequence length="133" mass="14464">MSSSTILIVEDNEMTQHLLVRQLAHLGVTDVAVAANGLDALHWLVEHECRLVLADCQMPEMDGFEMTRRIRAAERFSGKHLPIIAMSAGTVEEDSGQSAAAGMDLHVPKPAQMQALQAALEPWLGPLGQFSHP</sequence>
<name>A0A1I1T8Y2_9BURK</name>
<dbReference type="Pfam" id="PF00072">
    <property type="entry name" value="Response_reg"/>
    <property type="match status" value="1"/>
</dbReference>
<feature type="domain" description="Response regulatory" evidence="4">
    <location>
        <begin position="5"/>
        <end position="124"/>
    </location>
</feature>
<evidence type="ECO:0000313" key="5">
    <source>
        <dbReference type="EMBL" id="SFD55055.1"/>
    </source>
</evidence>
<evidence type="ECO:0000256" key="2">
    <source>
        <dbReference type="ARBA" id="ARBA00023012"/>
    </source>
</evidence>
<evidence type="ECO:0000313" key="6">
    <source>
        <dbReference type="Proteomes" id="UP000198639"/>
    </source>
</evidence>
<evidence type="ECO:0000256" key="3">
    <source>
        <dbReference type="PROSITE-ProRule" id="PRU00169"/>
    </source>
</evidence>
<dbReference type="PROSITE" id="PS50110">
    <property type="entry name" value="RESPONSE_REGULATORY"/>
    <property type="match status" value="1"/>
</dbReference>
<dbReference type="PANTHER" id="PTHR45339:SF1">
    <property type="entry name" value="HYBRID SIGNAL TRANSDUCTION HISTIDINE KINASE J"/>
    <property type="match status" value="1"/>
</dbReference>
<dbReference type="RefSeq" id="WP_091876242.1">
    <property type="nucleotide sequence ID" value="NZ_FOLD01000028.1"/>
</dbReference>
<dbReference type="PANTHER" id="PTHR45339">
    <property type="entry name" value="HYBRID SIGNAL TRANSDUCTION HISTIDINE KINASE J"/>
    <property type="match status" value="1"/>
</dbReference>
<dbReference type="InterPro" id="IPR011006">
    <property type="entry name" value="CheY-like_superfamily"/>
</dbReference>
<organism evidence="5 6">
    <name type="scientific">Massilia yuzhufengensis</name>
    <dbReference type="NCBI Taxonomy" id="1164594"/>
    <lineage>
        <taxon>Bacteria</taxon>
        <taxon>Pseudomonadati</taxon>
        <taxon>Pseudomonadota</taxon>
        <taxon>Betaproteobacteria</taxon>
        <taxon>Burkholderiales</taxon>
        <taxon>Oxalobacteraceae</taxon>
        <taxon>Telluria group</taxon>
        <taxon>Massilia</taxon>
    </lineage>
</organism>
<keyword evidence="6" id="KW-1185">Reference proteome</keyword>
<proteinExistence type="predicted"/>
<keyword evidence="2" id="KW-0902">Two-component regulatory system</keyword>
<dbReference type="SUPFAM" id="SSF52172">
    <property type="entry name" value="CheY-like"/>
    <property type="match status" value="1"/>
</dbReference>
<gene>
    <name evidence="5" type="ORF">SAMN05216204_12836</name>
</gene>